<name>A0AAE1ATQ3_9GAST</name>
<dbReference type="EMBL" id="JAWDGP010001203">
    <property type="protein sequence ID" value="KAK3793600.1"/>
    <property type="molecule type" value="Genomic_DNA"/>
</dbReference>
<evidence type="ECO:0000313" key="2">
    <source>
        <dbReference type="Proteomes" id="UP001283361"/>
    </source>
</evidence>
<dbReference type="AlphaFoldDB" id="A0AAE1ATQ3"/>
<reference evidence="1" key="1">
    <citation type="journal article" date="2023" name="G3 (Bethesda)">
        <title>A reference genome for the long-term kleptoplast-retaining sea slug Elysia crispata morphotype clarki.</title>
        <authorList>
            <person name="Eastman K.E."/>
            <person name="Pendleton A.L."/>
            <person name="Shaikh M.A."/>
            <person name="Suttiyut T."/>
            <person name="Ogas R."/>
            <person name="Tomko P."/>
            <person name="Gavelis G."/>
            <person name="Widhalm J.R."/>
            <person name="Wisecaver J.H."/>
        </authorList>
    </citation>
    <scope>NUCLEOTIDE SEQUENCE</scope>
    <source>
        <strain evidence="1">ECLA1</strain>
    </source>
</reference>
<gene>
    <name evidence="1" type="ORF">RRG08_019203</name>
</gene>
<proteinExistence type="predicted"/>
<keyword evidence="2" id="KW-1185">Reference proteome</keyword>
<protein>
    <submittedName>
        <fullName evidence="1">Uncharacterized protein</fullName>
    </submittedName>
</protein>
<comment type="caution">
    <text evidence="1">The sequence shown here is derived from an EMBL/GenBank/DDBJ whole genome shotgun (WGS) entry which is preliminary data.</text>
</comment>
<organism evidence="1 2">
    <name type="scientific">Elysia crispata</name>
    <name type="common">lettuce slug</name>
    <dbReference type="NCBI Taxonomy" id="231223"/>
    <lineage>
        <taxon>Eukaryota</taxon>
        <taxon>Metazoa</taxon>
        <taxon>Spiralia</taxon>
        <taxon>Lophotrochozoa</taxon>
        <taxon>Mollusca</taxon>
        <taxon>Gastropoda</taxon>
        <taxon>Heterobranchia</taxon>
        <taxon>Euthyneura</taxon>
        <taxon>Panpulmonata</taxon>
        <taxon>Sacoglossa</taxon>
        <taxon>Placobranchoidea</taxon>
        <taxon>Plakobranchidae</taxon>
        <taxon>Elysia</taxon>
    </lineage>
</organism>
<dbReference type="Proteomes" id="UP001283361">
    <property type="component" value="Unassembled WGS sequence"/>
</dbReference>
<evidence type="ECO:0000313" key="1">
    <source>
        <dbReference type="EMBL" id="KAK3793600.1"/>
    </source>
</evidence>
<accession>A0AAE1ATQ3</accession>
<sequence length="109" mass="11935">MENRALKVSNGSLGSSHHQTCGIDGSPVCPLIDRPALIFRTNGWCESVDQSVDQSWRSSAQFQPLPACSRSKSADLSENHALLLNATVPYAVSFISKYFTVWSIVVHIT</sequence>